<name>A0A2R4SZW8_9ACTN</name>
<evidence type="ECO:0000259" key="1">
    <source>
        <dbReference type="Pfam" id="PF18082"/>
    </source>
</evidence>
<gene>
    <name evidence="3" type="ORF">SLUN_09590</name>
</gene>
<feature type="domain" description="GNAT-like C-terminal" evidence="2">
    <location>
        <begin position="154"/>
        <end position="312"/>
    </location>
</feature>
<dbReference type="InterPro" id="IPR041644">
    <property type="entry name" value="GNAT_C"/>
</dbReference>
<proteinExistence type="predicted"/>
<keyword evidence="3" id="KW-0808">Transferase</keyword>
<sequence length="314" mass="34574">MIPEGEESLVTSTLLDLPEADDLAEALLDLAVPHEDINELLALRGRMLSDPGLRRLLDAGAAELVQDMGKVGGGGELPRMPEESGAVGRYLPVYVFVAALPYVRAYHRERSVPDEVSRRTLADLGRNMAVHRRRHGTGGLLIPGWIGLHFRGELYQLGRLQFQRSRLGGRTGEAVRAAGLPLGPGDFALDLHVPDFLGPISPATCDRSLARARDFFARHFPEEPYRVATCHSWLLDPQLAECLPKESNIVRFQGRFRPAYEAKEVDDGGPVGFVFGDPELLPDGLPRRTGVERAIGDHLRAGGHWYGGHGWFEI</sequence>
<reference evidence="3 4" key="1">
    <citation type="submission" date="2018-01" db="EMBL/GenBank/DDBJ databases">
        <title>Complete genome sequence of Streptomyces lunaelactis MM109T, a Ferroverdin A producer isolated from cave moonmilk deposits.</title>
        <authorList>
            <person name="Naome A."/>
            <person name="Martinet L."/>
            <person name="Maciejewska M."/>
            <person name="Anderssen S."/>
            <person name="Adam D."/>
            <person name="Tenconi E."/>
            <person name="Deflandre B."/>
            <person name="Arguelles-Arias A."/>
            <person name="Calusinska M."/>
            <person name="Copieters W."/>
            <person name="Karim L."/>
            <person name="Hanikenne M."/>
            <person name="Baurain D."/>
            <person name="van Wezel G."/>
            <person name="Smargiasso N."/>
            <person name="de Pauw E."/>
            <person name="Delfosse P."/>
            <person name="Rigali S."/>
        </authorList>
    </citation>
    <scope>NUCLEOTIDE SEQUENCE [LARGE SCALE GENOMIC DNA]</scope>
    <source>
        <strain evidence="3 4">MM109</strain>
    </source>
</reference>
<dbReference type="AlphaFoldDB" id="A0A2R4SZW8"/>
<evidence type="ECO:0000259" key="2">
    <source>
        <dbReference type="Pfam" id="PF18164"/>
    </source>
</evidence>
<organism evidence="3 4">
    <name type="scientific">Streptomyces lunaelactis</name>
    <dbReference type="NCBI Taxonomy" id="1535768"/>
    <lineage>
        <taxon>Bacteria</taxon>
        <taxon>Bacillati</taxon>
        <taxon>Actinomycetota</taxon>
        <taxon>Actinomycetes</taxon>
        <taxon>Kitasatosporales</taxon>
        <taxon>Streptomycetaceae</taxon>
        <taxon>Streptomyces</taxon>
    </lineage>
</organism>
<evidence type="ECO:0000313" key="4">
    <source>
        <dbReference type="Proteomes" id="UP000244201"/>
    </source>
</evidence>
<accession>A0A2R4SZW8</accession>
<dbReference type="Proteomes" id="UP000244201">
    <property type="component" value="Chromosome"/>
</dbReference>
<dbReference type="InterPro" id="IPR041273">
    <property type="entry name" value="NAT_N"/>
</dbReference>
<keyword evidence="4" id="KW-1185">Reference proteome</keyword>
<feature type="domain" description="N-acyltransferase N-terminal" evidence="1">
    <location>
        <begin position="21"/>
        <end position="152"/>
    </location>
</feature>
<dbReference type="Gene3D" id="3.40.630.120">
    <property type="match status" value="1"/>
</dbReference>
<dbReference type="Pfam" id="PF18164">
    <property type="entry name" value="GNAT_C"/>
    <property type="match status" value="1"/>
</dbReference>
<evidence type="ECO:0000313" key="3">
    <source>
        <dbReference type="EMBL" id="AVZ72409.1"/>
    </source>
</evidence>
<dbReference type="EMBL" id="CP026304">
    <property type="protein sequence ID" value="AVZ72409.1"/>
    <property type="molecule type" value="Genomic_DNA"/>
</dbReference>
<dbReference type="Pfam" id="PF18082">
    <property type="entry name" value="NAT_N"/>
    <property type="match status" value="1"/>
</dbReference>
<dbReference type="KEGG" id="slk:SLUN_09590"/>
<protein>
    <submittedName>
        <fullName evidence="3">Acyltransferase</fullName>
    </submittedName>
</protein>
<dbReference type="GO" id="GO:0016746">
    <property type="term" value="F:acyltransferase activity"/>
    <property type="evidence" value="ECO:0007669"/>
    <property type="project" value="UniProtKB-KW"/>
</dbReference>
<keyword evidence="3" id="KW-0012">Acyltransferase</keyword>